<dbReference type="EMBL" id="KZ084088">
    <property type="protein sequence ID" value="OSD07592.1"/>
    <property type="molecule type" value="Genomic_DNA"/>
</dbReference>
<dbReference type="Gene3D" id="1.10.418.20">
    <property type="match status" value="1"/>
</dbReference>
<organism evidence="3 4">
    <name type="scientific">Trametes coccinea (strain BRFM310)</name>
    <name type="common">Pycnoporus coccineus</name>
    <dbReference type="NCBI Taxonomy" id="1353009"/>
    <lineage>
        <taxon>Eukaryota</taxon>
        <taxon>Fungi</taxon>
        <taxon>Dikarya</taxon>
        <taxon>Basidiomycota</taxon>
        <taxon>Agaricomycotina</taxon>
        <taxon>Agaricomycetes</taxon>
        <taxon>Polyporales</taxon>
        <taxon>Polyporaceae</taxon>
        <taxon>Trametes</taxon>
    </lineage>
</organism>
<dbReference type="STRING" id="1353009.A0A1Y2J5W0"/>
<evidence type="ECO:0000313" key="4">
    <source>
        <dbReference type="Proteomes" id="UP000193067"/>
    </source>
</evidence>
<accession>A0A1Y2J5W0</accession>
<evidence type="ECO:0000256" key="1">
    <source>
        <dbReference type="ARBA" id="ARBA00022786"/>
    </source>
</evidence>
<dbReference type="OrthoDB" id="442460at2759"/>
<reference evidence="3 4" key="1">
    <citation type="journal article" date="2015" name="Biotechnol. Biofuels">
        <title>Enhanced degradation of softwood versus hardwood by the white-rot fungus Pycnoporus coccineus.</title>
        <authorList>
            <person name="Couturier M."/>
            <person name="Navarro D."/>
            <person name="Chevret D."/>
            <person name="Henrissat B."/>
            <person name="Piumi F."/>
            <person name="Ruiz-Duenas F.J."/>
            <person name="Martinez A.T."/>
            <person name="Grigoriev I.V."/>
            <person name="Riley R."/>
            <person name="Lipzen A."/>
            <person name="Berrin J.G."/>
            <person name="Master E.R."/>
            <person name="Rosso M.N."/>
        </authorList>
    </citation>
    <scope>NUCLEOTIDE SEQUENCE [LARGE SCALE GENOMIC DNA]</scope>
    <source>
        <strain evidence="3 4">BRFM310</strain>
    </source>
</reference>
<feature type="compositionally biased region" description="Polar residues" evidence="2">
    <location>
        <begin position="224"/>
        <end position="233"/>
    </location>
</feature>
<feature type="region of interest" description="Disordered" evidence="2">
    <location>
        <begin position="523"/>
        <end position="597"/>
    </location>
</feature>
<evidence type="ECO:0000256" key="2">
    <source>
        <dbReference type="SAM" id="MobiDB-lite"/>
    </source>
</evidence>
<protein>
    <submittedName>
        <fullName evidence="3">Uncharacterized protein</fullName>
    </submittedName>
</protein>
<dbReference type="GO" id="GO:0070139">
    <property type="term" value="F:SUMO-specific endopeptidase activity"/>
    <property type="evidence" value="ECO:0007669"/>
    <property type="project" value="TreeGrafter"/>
</dbReference>
<name>A0A1Y2J5W0_TRAC3</name>
<dbReference type="Proteomes" id="UP000193067">
    <property type="component" value="Unassembled WGS sequence"/>
</dbReference>
<feature type="region of interest" description="Disordered" evidence="2">
    <location>
        <begin position="21"/>
        <end position="58"/>
    </location>
</feature>
<keyword evidence="1" id="KW-0833">Ubl conjugation pathway</keyword>
<feature type="compositionally biased region" description="Basic residues" evidence="2">
    <location>
        <begin position="313"/>
        <end position="323"/>
    </location>
</feature>
<dbReference type="InterPro" id="IPR051947">
    <property type="entry name" value="Sentrin-specific_protease"/>
</dbReference>
<feature type="region of interest" description="Disordered" evidence="2">
    <location>
        <begin position="160"/>
        <end position="236"/>
    </location>
</feature>
<feature type="compositionally biased region" description="Basic and acidic residues" evidence="2">
    <location>
        <begin position="202"/>
        <end position="213"/>
    </location>
</feature>
<evidence type="ECO:0000313" key="3">
    <source>
        <dbReference type="EMBL" id="OSD07592.1"/>
    </source>
</evidence>
<feature type="region of interest" description="Disordered" evidence="2">
    <location>
        <begin position="70"/>
        <end position="143"/>
    </location>
</feature>
<proteinExistence type="predicted"/>
<dbReference type="GO" id="GO:0016926">
    <property type="term" value="P:protein desumoylation"/>
    <property type="evidence" value="ECO:0007669"/>
    <property type="project" value="TreeGrafter"/>
</dbReference>
<dbReference type="PANTHER" id="PTHR46896:SF3">
    <property type="entry name" value="FI06413P-RELATED"/>
    <property type="match status" value="1"/>
</dbReference>
<feature type="region of interest" description="Disordered" evidence="2">
    <location>
        <begin position="312"/>
        <end position="331"/>
    </location>
</feature>
<feature type="compositionally biased region" description="Low complexity" evidence="2">
    <location>
        <begin position="536"/>
        <end position="548"/>
    </location>
</feature>
<gene>
    <name evidence="3" type="ORF">PYCCODRAFT_629081</name>
</gene>
<keyword evidence="4" id="KW-1185">Reference proteome</keyword>
<feature type="compositionally biased region" description="Polar residues" evidence="2">
    <location>
        <begin position="26"/>
        <end position="36"/>
    </location>
</feature>
<dbReference type="GO" id="GO:0005634">
    <property type="term" value="C:nucleus"/>
    <property type="evidence" value="ECO:0007669"/>
    <property type="project" value="TreeGrafter"/>
</dbReference>
<dbReference type="GO" id="GO:0005737">
    <property type="term" value="C:cytoplasm"/>
    <property type="evidence" value="ECO:0007669"/>
    <property type="project" value="TreeGrafter"/>
</dbReference>
<sequence length="657" mass="70166">MNTVGFGDDRRAVANFSAVSSGVGLKSTSTGRTASNAMGPPPKPGPWKNNPTPIQTPASIAAVLNPFSKGRISSTLDDGRNRGSGPSGNRTAAQTIFNDRPVRSTAHYHVPASQPAKRQKTTHGEDSKYFRGGGGAGTGSLNGKGKAAVAAFEPVVIPDSDEERGARLSKGKRKESTPDPLDCIDVPEPSTSKRKSATAPIHDFERTSDDEQLGRLPPDGPSTIRLQQQQQSRGEIVDIDLVSDDEIESASGFDQDDGLVRKVATPNGRQHIPQGAVRQKITMYELKDAPPPPPPPKPAKQAQPPTIDLLKQQTRKGQMKPRNPKQPTTTPILALENRPAHAEKADVVAIAPSGFKPASRGNKPETPQPLPLEGVSLGCHIMQGEIVPPTLWASVHHNRGYKLLISTARKSGKTIADFALPKDVHSLKYTDTGPSARSGEVVVVQLSSTNTAKFKHKAFEPGSKYAAGLITLKFITNHTDWDGSAYKELIAILRSSIPKAEVLRGAAAESCWETAEIAAKHKAGEFERNAPRQTRSNASSASSSSASAGPSHDTSTSVPSKEIESVSAPPGRTNATERRLTRQTARAARNSTTPENMDELVLVYPPSGTGAVNITKGDLRRLDNGQYLNDTLIEFGLKCVQCPLTRTLSLIDTVDCG</sequence>
<feature type="compositionally biased region" description="Gly residues" evidence="2">
    <location>
        <begin position="131"/>
        <end position="142"/>
    </location>
</feature>
<dbReference type="PANTHER" id="PTHR46896">
    <property type="entry name" value="SENTRIN-SPECIFIC PROTEASE"/>
    <property type="match status" value="1"/>
</dbReference>
<dbReference type="AlphaFoldDB" id="A0A1Y2J5W0"/>